<gene>
    <name evidence="1" type="ORF">Rin_00009850</name>
</gene>
<reference evidence="1 2" key="1">
    <citation type="journal article" date="2012" name="Genome Res.">
        <title>Genomic basis of endosymbiont-conferred protection against an insect parasitoid.</title>
        <authorList>
            <person name="Hansen A.K."/>
            <person name="Vorburger C."/>
            <person name="Moran N.A."/>
        </authorList>
    </citation>
    <scope>NUCLEOTIDE SEQUENCE [LARGE SCALE GENOMIC DNA]</scope>
    <source>
        <strain evidence="2">R5.15</strain>
    </source>
</reference>
<organism evidence="1 2">
    <name type="scientific">Candidatus Regiella insecticola 5.15</name>
    <dbReference type="NCBI Taxonomy" id="1005043"/>
    <lineage>
        <taxon>Bacteria</taxon>
        <taxon>Pseudomonadati</taxon>
        <taxon>Pseudomonadota</taxon>
        <taxon>Gammaproteobacteria</taxon>
        <taxon>Enterobacterales</taxon>
        <taxon>Enterobacteriaceae</taxon>
        <taxon>aphid secondary symbionts</taxon>
        <taxon>Candidatus Regiella</taxon>
    </lineage>
</organism>
<sequence>MNTNDQILSWTDQGDRRLQAAKAPNGTPLQLTHMVLGNAATPIWL</sequence>
<name>G2GYX5_9ENTR</name>
<protein>
    <submittedName>
        <fullName evidence="1">Uncharacterized protein</fullName>
    </submittedName>
</protein>
<feature type="non-terminal residue" evidence="1">
    <location>
        <position position="45"/>
    </location>
</feature>
<evidence type="ECO:0000313" key="1">
    <source>
        <dbReference type="EMBL" id="EGY29052.1"/>
    </source>
</evidence>
<accession>G2GYX5</accession>
<dbReference type="AlphaFoldDB" id="G2GYX5"/>
<proteinExistence type="predicted"/>
<keyword evidence="2" id="KW-1185">Reference proteome</keyword>
<evidence type="ECO:0000313" key="2">
    <source>
        <dbReference type="Proteomes" id="UP000004116"/>
    </source>
</evidence>
<dbReference type="Proteomes" id="UP000004116">
    <property type="component" value="Unassembled WGS sequence"/>
</dbReference>
<dbReference type="EMBL" id="AGCA01000251">
    <property type="protein sequence ID" value="EGY29052.1"/>
    <property type="molecule type" value="Genomic_DNA"/>
</dbReference>
<comment type="caution">
    <text evidence="1">The sequence shown here is derived from an EMBL/GenBank/DDBJ whole genome shotgun (WGS) entry which is preliminary data.</text>
</comment>